<dbReference type="Pfam" id="PF22486">
    <property type="entry name" value="MATH_2"/>
    <property type="match status" value="1"/>
</dbReference>
<dbReference type="EMBL" id="JBICBT010000748">
    <property type="protein sequence ID" value="KAL3102835.1"/>
    <property type="molecule type" value="Genomic_DNA"/>
</dbReference>
<dbReference type="SMART" id="SM00875">
    <property type="entry name" value="BACK"/>
    <property type="match status" value="1"/>
</dbReference>
<keyword evidence="4" id="KW-1185">Reference proteome</keyword>
<comment type="caution">
    <text evidence="3">The sequence shown here is derived from an EMBL/GenBank/DDBJ whole genome shotgun (WGS) entry which is preliminary data.</text>
</comment>
<protein>
    <recommendedName>
        <fullName evidence="5">BTB domain-containing protein</fullName>
    </recommendedName>
</protein>
<accession>A0ABD2KJL8</accession>
<dbReference type="InterPro" id="IPR000210">
    <property type="entry name" value="BTB/POZ_dom"/>
</dbReference>
<reference evidence="3 4" key="1">
    <citation type="submission" date="2024-10" db="EMBL/GenBank/DDBJ databases">
        <authorList>
            <person name="Kim D."/>
        </authorList>
    </citation>
    <scope>NUCLEOTIDE SEQUENCE [LARGE SCALE GENOMIC DNA]</scope>
    <source>
        <strain evidence="3">BH-2024</strain>
    </source>
</reference>
<dbReference type="Gene3D" id="1.25.40.420">
    <property type="match status" value="1"/>
</dbReference>
<dbReference type="InterPro" id="IPR011705">
    <property type="entry name" value="BACK"/>
</dbReference>
<feature type="domain" description="MATH" evidence="2">
    <location>
        <begin position="317"/>
        <end position="450"/>
    </location>
</feature>
<dbReference type="PROSITE" id="PS50097">
    <property type="entry name" value="BTB"/>
    <property type="match status" value="1"/>
</dbReference>
<dbReference type="InterPro" id="IPR011333">
    <property type="entry name" value="SKP1/BTB/POZ_sf"/>
</dbReference>
<dbReference type="PANTHER" id="PTHR45774:SF3">
    <property type="entry name" value="BTB (POZ) DOMAIN-CONTAINING 2B-RELATED"/>
    <property type="match status" value="1"/>
</dbReference>
<feature type="domain" description="BTB" evidence="1">
    <location>
        <begin position="23"/>
        <end position="123"/>
    </location>
</feature>
<dbReference type="Pfam" id="PF00651">
    <property type="entry name" value="BTB"/>
    <property type="match status" value="1"/>
</dbReference>
<evidence type="ECO:0000313" key="3">
    <source>
        <dbReference type="EMBL" id="KAL3102835.1"/>
    </source>
</evidence>
<dbReference type="AlphaFoldDB" id="A0ABD2KJL8"/>
<dbReference type="PANTHER" id="PTHR45774">
    <property type="entry name" value="BTB/POZ DOMAIN-CONTAINING"/>
    <property type="match status" value="1"/>
</dbReference>
<dbReference type="InterPro" id="IPR002083">
    <property type="entry name" value="MATH/TRAF_dom"/>
</dbReference>
<name>A0ABD2KJL8_9BILA</name>
<dbReference type="Proteomes" id="UP001620626">
    <property type="component" value="Unassembled WGS sequence"/>
</dbReference>
<dbReference type="PROSITE" id="PS50144">
    <property type="entry name" value="MATH"/>
    <property type="match status" value="1"/>
</dbReference>
<dbReference type="SUPFAM" id="SSF54695">
    <property type="entry name" value="POZ domain"/>
    <property type="match status" value="1"/>
</dbReference>
<dbReference type="SUPFAM" id="SSF49599">
    <property type="entry name" value="TRAF domain-like"/>
    <property type="match status" value="1"/>
</dbReference>
<dbReference type="InterPro" id="IPR008974">
    <property type="entry name" value="TRAF-like"/>
</dbReference>
<sequence length="468" mass="52660">MSSSKSGNLADRMKHLLSTTKGADAHFLVGDGDEKELLSAHKNILMSASDVFEAMFRFDSQNAKAGRRGKGKKRKKQSKFKCTSTHRTALTSADNPVEVPDIEPEAFRVMLSFIYADDLSELDGDNAMAVLYAAKKYCIDGLISQCLQIPIPKLSNVFLAFAQTRLFDFEDFARQCLFYICQNAAELFESEEFLQIEQKLLCEIFDCDQLVISSEFEIWNAALFWADGRCRQNAIECSAENRRAALGAALFKIRFPHISMEDFTESIVPSGILTNDEFVSIYQFHCHPNLRDVPGLKPLKFPWHGRISDWNTAKGNRGTLAMEIEKISEFSREKVGSRRNSELEVSINGLSWKISAEIKTKEKSTDEKCLGFYLLCTASGKDGNWSCKCSATLRIVSQKNGTKDLTGKYDRVFKKEESSWGFPNFITFAELMDPSKGFYDKNEDKVTLAIDFTVGEEKGTTKRKLAGG</sequence>
<organism evidence="3 4">
    <name type="scientific">Heterodera trifolii</name>
    <dbReference type="NCBI Taxonomy" id="157864"/>
    <lineage>
        <taxon>Eukaryota</taxon>
        <taxon>Metazoa</taxon>
        <taxon>Ecdysozoa</taxon>
        <taxon>Nematoda</taxon>
        <taxon>Chromadorea</taxon>
        <taxon>Rhabditida</taxon>
        <taxon>Tylenchina</taxon>
        <taxon>Tylenchomorpha</taxon>
        <taxon>Tylenchoidea</taxon>
        <taxon>Heteroderidae</taxon>
        <taxon>Heteroderinae</taxon>
        <taxon>Heterodera</taxon>
    </lineage>
</organism>
<dbReference type="Pfam" id="PF07707">
    <property type="entry name" value="BACK"/>
    <property type="match status" value="1"/>
</dbReference>
<gene>
    <name evidence="3" type="ORF">niasHT_027733</name>
</gene>
<evidence type="ECO:0000259" key="2">
    <source>
        <dbReference type="PROSITE" id="PS50144"/>
    </source>
</evidence>
<evidence type="ECO:0000259" key="1">
    <source>
        <dbReference type="PROSITE" id="PS50097"/>
    </source>
</evidence>
<evidence type="ECO:0000313" key="4">
    <source>
        <dbReference type="Proteomes" id="UP001620626"/>
    </source>
</evidence>
<proteinExistence type="predicted"/>
<evidence type="ECO:0008006" key="5">
    <source>
        <dbReference type="Google" id="ProtNLM"/>
    </source>
</evidence>
<dbReference type="Gene3D" id="3.30.710.10">
    <property type="entry name" value="Potassium Channel Kv1.1, Chain A"/>
    <property type="match status" value="1"/>
</dbReference>
<dbReference type="SMART" id="SM00061">
    <property type="entry name" value="MATH"/>
    <property type="match status" value="1"/>
</dbReference>
<dbReference type="SMART" id="SM00225">
    <property type="entry name" value="BTB"/>
    <property type="match status" value="1"/>
</dbReference>
<dbReference type="Gene3D" id="2.60.210.10">
    <property type="entry name" value="Apoptosis, Tumor Necrosis Factor Receptor Associated Protein 2, Chain A"/>
    <property type="match status" value="1"/>
</dbReference>